<organism evidence="1 2">
    <name type="scientific">Zizania palustris</name>
    <name type="common">Northern wild rice</name>
    <dbReference type="NCBI Taxonomy" id="103762"/>
    <lineage>
        <taxon>Eukaryota</taxon>
        <taxon>Viridiplantae</taxon>
        <taxon>Streptophyta</taxon>
        <taxon>Embryophyta</taxon>
        <taxon>Tracheophyta</taxon>
        <taxon>Spermatophyta</taxon>
        <taxon>Magnoliopsida</taxon>
        <taxon>Liliopsida</taxon>
        <taxon>Poales</taxon>
        <taxon>Poaceae</taxon>
        <taxon>BOP clade</taxon>
        <taxon>Oryzoideae</taxon>
        <taxon>Oryzeae</taxon>
        <taxon>Zizaniinae</taxon>
        <taxon>Zizania</taxon>
    </lineage>
</organism>
<reference evidence="1" key="2">
    <citation type="submission" date="2021-02" db="EMBL/GenBank/DDBJ databases">
        <authorList>
            <person name="Kimball J.A."/>
            <person name="Haas M.W."/>
            <person name="Macchietto M."/>
            <person name="Kono T."/>
            <person name="Duquette J."/>
            <person name="Shao M."/>
        </authorList>
    </citation>
    <scope>NUCLEOTIDE SEQUENCE</scope>
    <source>
        <tissue evidence="1">Fresh leaf tissue</tissue>
    </source>
</reference>
<gene>
    <name evidence="1" type="ORF">GUJ93_ZPchr0013g37292</name>
</gene>
<keyword evidence="2" id="KW-1185">Reference proteome</keyword>
<reference evidence="1" key="1">
    <citation type="journal article" date="2021" name="bioRxiv">
        <title>Whole Genome Assembly and Annotation of Northern Wild Rice, Zizania palustris L., Supports a Whole Genome Duplication in the Zizania Genus.</title>
        <authorList>
            <person name="Haas M."/>
            <person name="Kono T."/>
            <person name="Macchietto M."/>
            <person name="Millas R."/>
            <person name="McGilp L."/>
            <person name="Shao M."/>
            <person name="Duquette J."/>
            <person name="Hirsch C.N."/>
            <person name="Kimball J."/>
        </authorList>
    </citation>
    <scope>NUCLEOTIDE SEQUENCE</scope>
    <source>
        <tissue evidence="1">Fresh leaf tissue</tissue>
    </source>
</reference>
<proteinExistence type="predicted"/>
<dbReference type="EMBL" id="JAAALK010000079">
    <property type="protein sequence ID" value="KAG8096540.1"/>
    <property type="molecule type" value="Genomic_DNA"/>
</dbReference>
<evidence type="ECO:0000313" key="2">
    <source>
        <dbReference type="Proteomes" id="UP000729402"/>
    </source>
</evidence>
<name>A0A8J5WV05_ZIZPA</name>
<sequence>MYIFEYAPLFGWLLDIVPMPCKDFKPHPSLIGGGWYLLSIYHSPIVEPWLINLLLPINVSLGNNVVLYGNSGFLPVDCLREEASRSDEMGILTQGALGSSLLSPAAGAAGAAAAASMAGKPPPSLVPESSFPLLLSGSALVFTFTTPTASSPFLAASPLCSAAGRLDAVAMGGRQASPAAGSSAAMAGSNAPAAAASVYGAGATRSGAPAIVNLPPMASSGAPLPRRPDLAPAWPDPAPRRLQPSPGFPLRRGCGLAAPERVAGLLGRGYGLVRPVCRPSRRAAPLLAVGFPPLMAGLGAAATGPYLPTVPPPLAATPWAESSPVLATAGWPATTDVVAADAALVTALATAKTDAVAARERERAAALAWESARQAADALTQHVAEAKRYLGVAVPPTPITADPVVAADPGVA</sequence>
<protein>
    <submittedName>
        <fullName evidence="1">Uncharacterized protein</fullName>
    </submittedName>
</protein>
<accession>A0A8J5WV05</accession>
<dbReference type="AlphaFoldDB" id="A0A8J5WV05"/>
<comment type="caution">
    <text evidence="1">The sequence shown here is derived from an EMBL/GenBank/DDBJ whole genome shotgun (WGS) entry which is preliminary data.</text>
</comment>
<evidence type="ECO:0000313" key="1">
    <source>
        <dbReference type="EMBL" id="KAG8096540.1"/>
    </source>
</evidence>
<dbReference type="Proteomes" id="UP000729402">
    <property type="component" value="Unassembled WGS sequence"/>
</dbReference>